<reference evidence="14" key="1">
    <citation type="submission" date="2019-03" db="EMBL/GenBank/DDBJ databases">
        <authorList>
            <person name="Hao L."/>
        </authorList>
    </citation>
    <scope>NUCLEOTIDE SEQUENCE</scope>
</reference>
<dbReference type="FunFam" id="3.40.50.2020:FF:000006">
    <property type="entry name" value="Hypoxanthine phosphoribosyltransferase"/>
    <property type="match status" value="1"/>
</dbReference>
<evidence type="ECO:0000256" key="12">
    <source>
        <dbReference type="ARBA" id="ARBA00022842"/>
    </source>
</evidence>
<evidence type="ECO:0000313" key="14">
    <source>
        <dbReference type="EMBL" id="VFU17411.1"/>
    </source>
</evidence>
<dbReference type="InterPro" id="IPR050408">
    <property type="entry name" value="HGPRT"/>
</dbReference>
<dbReference type="GO" id="GO:0004422">
    <property type="term" value="F:hypoxanthine phosphoribosyltransferase activity"/>
    <property type="evidence" value="ECO:0007669"/>
    <property type="project" value="InterPro"/>
</dbReference>
<comment type="subcellular location">
    <subcellularLocation>
        <location evidence="2">Cytoplasm</location>
    </subcellularLocation>
</comment>
<dbReference type="GO" id="GO:0006178">
    <property type="term" value="P:guanine salvage"/>
    <property type="evidence" value="ECO:0007669"/>
    <property type="project" value="TreeGrafter"/>
</dbReference>
<dbReference type="EC" id="2.4.2.8" evidence="5"/>
<keyword evidence="6" id="KW-0963">Cytoplasm</keyword>
<keyword evidence="12" id="KW-0460">Magnesium</keyword>
<keyword evidence="11" id="KW-0547">Nucleotide-binding</keyword>
<dbReference type="PANTHER" id="PTHR43340">
    <property type="entry name" value="HYPOXANTHINE-GUANINE PHOSPHORIBOSYLTRANSFERASE"/>
    <property type="match status" value="1"/>
</dbReference>
<evidence type="ECO:0000256" key="3">
    <source>
        <dbReference type="ARBA" id="ARBA00004669"/>
    </source>
</evidence>
<comment type="pathway">
    <text evidence="3">Purine metabolism; IMP biosynthesis via salvage pathway; IMP from hypoxanthine: step 1/1.</text>
</comment>
<dbReference type="GO" id="GO:0005829">
    <property type="term" value="C:cytosol"/>
    <property type="evidence" value="ECO:0007669"/>
    <property type="project" value="TreeGrafter"/>
</dbReference>
<keyword evidence="8 14" id="KW-0808">Transferase</keyword>
<dbReference type="Pfam" id="PF00156">
    <property type="entry name" value="Pribosyltran"/>
    <property type="match status" value="1"/>
</dbReference>
<evidence type="ECO:0000259" key="13">
    <source>
        <dbReference type="Pfam" id="PF00156"/>
    </source>
</evidence>
<accession>A0A485M649</accession>
<dbReference type="EMBL" id="CAADRM010000132">
    <property type="protein sequence ID" value="VFU17411.1"/>
    <property type="molecule type" value="Genomic_DNA"/>
</dbReference>
<comment type="similarity">
    <text evidence="4">Belongs to the purine/pyrimidine phosphoribosyltransferase family.</text>
</comment>
<evidence type="ECO:0000256" key="11">
    <source>
        <dbReference type="ARBA" id="ARBA00022741"/>
    </source>
</evidence>
<dbReference type="GO" id="GO:0032264">
    <property type="term" value="P:IMP salvage"/>
    <property type="evidence" value="ECO:0007669"/>
    <property type="project" value="TreeGrafter"/>
</dbReference>
<dbReference type="AlphaFoldDB" id="A0A485M649"/>
<keyword evidence="7 14" id="KW-0328">Glycosyltransferase</keyword>
<dbReference type="GO" id="GO:0000287">
    <property type="term" value="F:magnesium ion binding"/>
    <property type="evidence" value="ECO:0007669"/>
    <property type="project" value="TreeGrafter"/>
</dbReference>
<dbReference type="Gene3D" id="3.40.50.2020">
    <property type="match status" value="1"/>
</dbReference>
<dbReference type="InterPro" id="IPR029057">
    <property type="entry name" value="PRTase-like"/>
</dbReference>
<dbReference type="CDD" id="cd06223">
    <property type="entry name" value="PRTases_typeI"/>
    <property type="match status" value="1"/>
</dbReference>
<dbReference type="SUPFAM" id="SSF53271">
    <property type="entry name" value="PRTase-like"/>
    <property type="match status" value="1"/>
</dbReference>
<evidence type="ECO:0000256" key="8">
    <source>
        <dbReference type="ARBA" id="ARBA00022679"/>
    </source>
</evidence>
<protein>
    <recommendedName>
        <fullName evidence="5">hypoxanthine phosphoribosyltransferase</fullName>
        <ecNumber evidence="5">2.4.2.8</ecNumber>
    </recommendedName>
</protein>
<keyword evidence="9" id="KW-0479">Metal-binding</keyword>
<organism evidence="14">
    <name type="scientific">anaerobic digester metagenome</name>
    <dbReference type="NCBI Taxonomy" id="1263854"/>
    <lineage>
        <taxon>unclassified sequences</taxon>
        <taxon>metagenomes</taxon>
        <taxon>ecological metagenomes</taxon>
    </lineage>
</organism>
<evidence type="ECO:0000256" key="9">
    <source>
        <dbReference type="ARBA" id="ARBA00022723"/>
    </source>
</evidence>
<evidence type="ECO:0000256" key="5">
    <source>
        <dbReference type="ARBA" id="ARBA00011895"/>
    </source>
</evidence>
<dbReference type="GO" id="GO:0046100">
    <property type="term" value="P:hypoxanthine metabolic process"/>
    <property type="evidence" value="ECO:0007669"/>
    <property type="project" value="TreeGrafter"/>
</dbReference>
<dbReference type="GO" id="GO:0006166">
    <property type="term" value="P:purine ribonucleoside salvage"/>
    <property type="evidence" value="ECO:0007669"/>
    <property type="project" value="UniProtKB-KW"/>
</dbReference>
<name>A0A485M649_9ZZZZ</name>
<feature type="domain" description="Phosphoribosyltransferase" evidence="13">
    <location>
        <begin position="3"/>
        <end position="154"/>
    </location>
</feature>
<dbReference type="NCBIfam" id="TIGR01203">
    <property type="entry name" value="HGPRTase"/>
    <property type="match status" value="1"/>
</dbReference>
<dbReference type="GO" id="GO:0000166">
    <property type="term" value="F:nucleotide binding"/>
    <property type="evidence" value="ECO:0007669"/>
    <property type="project" value="UniProtKB-KW"/>
</dbReference>
<evidence type="ECO:0000256" key="2">
    <source>
        <dbReference type="ARBA" id="ARBA00004496"/>
    </source>
</evidence>
<dbReference type="GO" id="GO:0032263">
    <property type="term" value="P:GMP salvage"/>
    <property type="evidence" value="ECO:0007669"/>
    <property type="project" value="TreeGrafter"/>
</dbReference>
<sequence length="176" mass="19897">MKTLFTNRQIAQRVAELGKEITSDYQGNELLVIGILKGGFIFVSDLVRHLDLPVRVEFVRLSSYGCSDSPQCEVKIFDDTGDIMRGKHVLIVDDIMDTGESIVAFKKHLESKGPASVKICTMINKKVRRTQDIEPDYYGFTIIDGFIVGYGLDFAENYRALPEIYVLEPSDRRNTP</sequence>
<evidence type="ECO:0000256" key="10">
    <source>
        <dbReference type="ARBA" id="ARBA00022726"/>
    </source>
</evidence>
<evidence type="ECO:0000256" key="4">
    <source>
        <dbReference type="ARBA" id="ARBA00008391"/>
    </source>
</evidence>
<dbReference type="InterPro" id="IPR000836">
    <property type="entry name" value="PRTase_dom"/>
</dbReference>
<dbReference type="PANTHER" id="PTHR43340:SF1">
    <property type="entry name" value="HYPOXANTHINE PHOSPHORIBOSYLTRANSFERASE"/>
    <property type="match status" value="1"/>
</dbReference>
<evidence type="ECO:0000256" key="7">
    <source>
        <dbReference type="ARBA" id="ARBA00022676"/>
    </source>
</evidence>
<comment type="cofactor">
    <cofactor evidence="1">
        <name>Mg(2+)</name>
        <dbReference type="ChEBI" id="CHEBI:18420"/>
    </cofactor>
</comment>
<evidence type="ECO:0000256" key="1">
    <source>
        <dbReference type="ARBA" id="ARBA00001946"/>
    </source>
</evidence>
<dbReference type="InterPro" id="IPR005904">
    <property type="entry name" value="Hxn_phspho_trans"/>
</dbReference>
<gene>
    <name evidence="14" type="primary">hpt</name>
    <name evidence="14" type="ORF">SCFA_660056</name>
</gene>
<keyword evidence="10" id="KW-0660">Purine salvage</keyword>
<proteinExistence type="inferred from homology"/>
<evidence type="ECO:0000256" key="6">
    <source>
        <dbReference type="ARBA" id="ARBA00022490"/>
    </source>
</evidence>